<evidence type="ECO:0000313" key="2">
    <source>
        <dbReference type="EMBL" id="ACB84418.1"/>
    </source>
</evidence>
<accession>B2A7X0</accession>
<dbReference type="HOGENOM" id="CLU_2684055_0_0_9"/>
<keyword evidence="1" id="KW-0472">Membrane</keyword>
<keyword evidence="1" id="KW-1133">Transmembrane helix</keyword>
<dbReference type="InParanoid" id="B2A7X0"/>
<sequence length="74" mass="8293">MRFSKFHYFILGVGILAILTSSYGIISTLVAGTYSFGEYDYGILIGVLLILYYFKGDNTNSRKSPPGEENSQRK</sequence>
<keyword evidence="1" id="KW-0812">Transmembrane</keyword>
<keyword evidence="3" id="KW-1185">Reference proteome</keyword>
<feature type="transmembrane region" description="Helical" evidence="1">
    <location>
        <begin position="7"/>
        <end position="30"/>
    </location>
</feature>
<dbReference type="EMBL" id="CP001034">
    <property type="protein sequence ID" value="ACB84418.1"/>
    <property type="molecule type" value="Genomic_DNA"/>
</dbReference>
<dbReference type="KEGG" id="nth:Nther_0833"/>
<dbReference type="AlphaFoldDB" id="B2A7X0"/>
<gene>
    <name evidence="2" type="ordered locus">Nther_0833</name>
</gene>
<evidence type="ECO:0000256" key="1">
    <source>
        <dbReference type="SAM" id="Phobius"/>
    </source>
</evidence>
<proteinExistence type="predicted"/>
<organism evidence="2 3">
    <name type="scientific">Natranaerobius thermophilus (strain ATCC BAA-1301 / DSM 18059 / JW/NM-WN-LF)</name>
    <dbReference type="NCBI Taxonomy" id="457570"/>
    <lineage>
        <taxon>Bacteria</taxon>
        <taxon>Bacillati</taxon>
        <taxon>Bacillota</taxon>
        <taxon>Clostridia</taxon>
        <taxon>Natranaerobiales</taxon>
        <taxon>Natranaerobiaceae</taxon>
        <taxon>Natranaerobius</taxon>
    </lineage>
</organism>
<feature type="transmembrane region" description="Helical" evidence="1">
    <location>
        <begin position="36"/>
        <end position="54"/>
    </location>
</feature>
<reference evidence="2 3" key="1">
    <citation type="submission" date="2008-04" db="EMBL/GenBank/DDBJ databases">
        <title>Complete sequence of chromosome of Natranaerobius thermophilus JW/NM-WN-LF.</title>
        <authorList>
            <consortium name="US DOE Joint Genome Institute"/>
            <person name="Copeland A."/>
            <person name="Lucas S."/>
            <person name="Lapidus A."/>
            <person name="Glavina del Rio T."/>
            <person name="Dalin E."/>
            <person name="Tice H."/>
            <person name="Bruce D."/>
            <person name="Goodwin L."/>
            <person name="Pitluck S."/>
            <person name="Chertkov O."/>
            <person name="Brettin T."/>
            <person name="Detter J.C."/>
            <person name="Han C."/>
            <person name="Kuske C.R."/>
            <person name="Schmutz J."/>
            <person name="Larimer F."/>
            <person name="Land M."/>
            <person name="Hauser L."/>
            <person name="Kyrpides N."/>
            <person name="Lykidis A."/>
            <person name="Mesbah N.M."/>
            <person name="Wiegel J."/>
        </authorList>
    </citation>
    <scope>NUCLEOTIDE SEQUENCE [LARGE SCALE GENOMIC DNA]</scope>
    <source>
        <strain evidence="3">ATCC BAA-1301 / DSM 18059 / JW/NM-WN-LF</strain>
    </source>
</reference>
<dbReference type="Proteomes" id="UP000001683">
    <property type="component" value="Chromosome"/>
</dbReference>
<name>B2A7X0_NATTJ</name>
<protein>
    <submittedName>
        <fullName evidence="2">Uncharacterized protein</fullName>
    </submittedName>
</protein>
<reference evidence="2 3" key="2">
    <citation type="journal article" date="2011" name="J. Bacteriol.">
        <title>Complete genome sequence of the anaerobic, halophilic alkalithermophile Natranaerobius thermophilus JW/NM-WN-LF.</title>
        <authorList>
            <person name="Zhao B."/>
            <person name="Mesbah N.M."/>
            <person name="Dalin E."/>
            <person name="Goodwin L."/>
            <person name="Nolan M."/>
            <person name="Pitluck S."/>
            <person name="Chertkov O."/>
            <person name="Brettin T.S."/>
            <person name="Han J."/>
            <person name="Larimer F.W."/>
            <person name="Land M.L."/>
            <person name="Hauser L."/>
            <person name="Kyrpides N."/>
            <person name="Wiegel J."/>
        </authorList>
    </citation>
    <scope>NUCLEOTIDE SEQUENCE [LARGE SCALE GENOMIC DNA]</scope>
    <source>
        <strain evidence="3">ATCC BAA-1301 / DSM 18059 / JW/NM-WN-LF</strain>
    </source>
</reference>
<evidence type="ECO:0000313" key="3">
    <source>
        <dbReference type="Proteomes" id="UP000001683"/>
    </source>
</evidence>